<dbReference type="InterPro" id="IPR046945">
    <property type="entry name" value="RHMD-like"/>
</dbReference>
<reference evidence="5 6" key="1">
    <citation type="submission" date="2020-03" db="EMBL/GenBank/DDBJ databases">
        <title>Roseomonas stagni sp. nov., isolated from pond water in Japan.</title>
        <authorList>
            <person name="Furuhata K."/>
            <person name="Miyamoto H."/>
            <person name="Goto K."/>
        </authorList>
    </citation>
    <scope>NUCLEOTIDE SEQUENCE [LARGE SCALE GENOMIC DNA]</scope>
    <source>
        <strain evidence="5 6">PeD5</strain>
    </source>
</reference>
<feature type="domain" description="Mandelate racemase/muconate lactonizing enzyme C-terminal" evidence="4">
    <location>
        <begin position="145"/>
        <end position="241"/>
    </location>
</feature>
<dbReference type="SFLD" id="SFLDG00179">
    <property type="entry name" value="mandelate_racemase"/>
    <property type="match status" value="1"/>
</dbReference>
<dbReference type="InterPro" id="IPR018110">
    <property type="entry name" value="Mandel_Rmase/mucon_lact_enz_CS"/>
</dbReference>
<organism evidence="5 6">
    <name type="scientific">Falsiroseomonas algicola</name>
    <dbReference type="NCBI Taxonomy" id="2716930"/>
    <lineage>
        <taxon>Bacteria</taxon>
        <taxon>Pseudomonadati</taxon>
        <taxon>Pseudomonadota</taxon>
        <taxon>Alphaproteobacteria</taxon>
        <taxon>Acetobacterales</taxon>
        <taxon>Roseomonadaceae</taxon>
        <taxon>Falsiroseomonas</taxon>
    </lineage>
</organism>
<evidence type="ECO:0000256" key="1">
    <source>
        <dbReference type="ARBA" id="ARBA00001946"/>
    </source>
</evidence>
<accession>A0A6M1LHV1</accession>
<dbReference type="SUPFAM" id="SSF54826">
    <property type="entry name" value="Enolase N-terminal domain-like"/>
    <property type="match status" value="1"/>
</dbReference>
<dbReference type="PANTHER" id="PTHR13794">
    <property type="entry name" value="ENOLASE SUPERFAMILY, MANDELATE RACEMASE"/>
    <property type="match status" value="1"/>
</dbReference>
<dbReference type="GO" id="GO:0016836">
    <property type="term" value="F:hydro-lyase activity"/>
    <property type="evidence" value="ECO:0007669"/>
    <property type="project" value="TreeGrafter"/>
</dbReference>
<dbReference type="GO" id="GO:0016052">
    <property type="term" value="P:carbohydrate catabolic process"/>
    <property type="evidence" value="ECO:0007669"/>
    <property type="project" value="TreeGrafter"/>
</dbReference>
<gene>
    <name evidence="5" type="ORF">G3576_07585</name>
</gene>
<name>A0A6M1LHV1_9PROT</name>
<protein>
    <submittedName>
        <fullName evidence="5">Mandelate racemase/muconate lactonizing enzyme family protein</fullName>
    </submittedName>
</protein>
<sequence length="381" mass="39965">MKVIGIRGFLVGFAPRPALGNAATFIRRREVLLVQLVGEDGTTGWGEAFNAPAAAAALIRTRMAPLVLGQQADAMGRVYNAMLGTLGYDRRGAGMMAISAIDMALHDLAARARGISVARMLGGALRDRMLAYASGPFIAEGPDPYGAYPAQVDALLSRGFRAIKPRVGVAPRADGDVMRAMRRQVGPDTALMVDINQGYTVGAALASLRHMEEADLLWVEEPLQPEDLGGYQAVAAAARCAIAGGEALASLAGFRDFLVARTFSVLQPDMAVCGGFTGFRRILALADAFDVPAMPHVFGSLVNAHAALQMGALIGARRGGGPAPYPFIEVDVTPNPLLTLLGPVEPGADGCIAVPDAPGLGFELAPERLAPFVTDHWEITP</sequence>
<dbReference type="CDD" id="cd03316">
    <property type="entry name" value="MR_like"/>
    <property type="match status" value="1"/>
</dbReference>
<dbReference type="InterPro" id="IPR029017">
    <property type="entry name" value="Enolase-like_N"/>
</dbReference>
<dbReference type="InterPro" id="IPR013341">
    <property type="entry name" value="Mandelate_racemase_N_dom"/>
</dbReference>
<evidence type="ECO:0000259" key="4">
    <source>
        <dbReference type="SMART" id="SM00922"/>
    </source>
</evidence>
<dbReference type="SFLD" id="SFLDS00001">
    <property type="entry name" value="Enolase"/>
    <property type="match status" value="1"/>
</dbReference>
<dbReference type="RefSeq" id="WP_164693740.1">
    <property type="nucleotide sequence ID" value="NZ_JAAIKB010000002.1"/>
</dbReference>
<dbReference type="InterPro" id="IPR029065">
    <property type="entry name" value="Enolase_C-like"/>
</dbReference>
<dbReference type="Proteomes" id="UP000475385">
    <property type="component" value="Unassembled WGS sequence"/>
</dbReference>
<dbReference type="PROSITE" id="PS00909">
    <property type="entry name" value="MR_MLE_2"/>
    <property type="match status" value="1"/>
</dbReference>
<evidence type="ECO:0000256" key="2">
    <source>
        <dbReference type="ARBA" id="ARBA00022723"/>
    </source>
</evidence>
<comment type="cofactor">
    <cofactor evidence="1">
        <name>Mg(2+)</name>
        <dbReference type="ChEBI" id="CHEBI:18420"/>
    </cofactor>
</comment>
<dbReference type="InterPro" id="IPR036849">
    <property type="entry name" value="Enolase-like_C_sf"/>
</dbReference>
<keyword evidence="6" id="KW-1185">Reference proteome</keyword>
<dbReference type="AlphaFoldDB" id="A0A6M1LHV1"/>
<evidence type="ECO:0000256" key="3">
    <source>
        <dbReference type="ARBA" id="ARBA00022842"/>
    </source>
</evidence>
<keyword evidence="2" id="KW-0479">Metal-binding</keyword>
<keyword evidence="3" id="KW-0460">Magnesium</keyword>
<dbReference type="InterPro" id="IPR013342">
    <property type="entry name" value="Mandelate_racemase_C"/>
</dbReference>
<dbReference type="Gene3D" id="3.30.390.10">
    <property type="entry name" value="Enolase-like, N-terminal domain"/>
    <property type="match status" value="1"/>
</dbReference>
<dbReference type="Gene3D" id="3.20.20.120">
    <property type="entry name" value="Enolase-like C-terminal domain"/>
    <property type="match status" value="1"/>
</dbReference>
<evidence type="ECO:0000313" key="5">
    <source>
        <dbReference type="EMBL" id="NGM19873.1"/>
    </source>
</evidence>
<dbReference type="GO" id="GO:0000287">
    <property type="term" value="F:magnesium ion binding"/>
    <property type="evidence" value="ECO:0007669"/>
    <property type="project" value="UniProtKB-ARBA"/>
</dbReference>
<dbReference type="Pfam" id="PF13378">
    <property type="entry name" value="MR_MLE_C"/>
    <property type="match status" value="1"/>
</dbReference>
<dbReference type="SMART" id="SM00922">
    <property type="entry name" value="MR_MLE"/>
    <property type="match status" value="1"/>
</dbReference>
<dbReference type="GO" id="GO:0009063">
    <property type="term" value="P:amino acid catabolic process"/>
    <property type="evidence" value="ECO:0007669"/>
    <property type="project" value="InterPro"/>
</dbReference>
<comment type="caution">
    <text evidence="5">The sequence shown here is derived from an EMBL/GenBank/DDBJ whole genome shotgun (WGS) entry which is preliminary data.</text>
</comment>
<dbReference type="SUPFAM" id="SSF51604">
    <property type="entry name" value="Enolase C-terminal domain-like"/>
    <property type="match status" value="1"/>
</dbReference>
<dbReference type="EMBL" id="JAAIKB010000002">
    <property type="protein sequence ID" value="NGM19873.1"/>
    <property type="molecule type" value="Genomic_DNA"/>
</dbReference>
<proteinExistence type="predicted"/>
<dbReference type="PANTHER" id="PTHR13794:SF58">
    <property type="entry name" value="MITOCHONDRIAL ENOLASE SUPERFAMILY MEMBER 1"/>
    <property type="match status" value="1"/>
</dbReference>
<dbReference type="Pfam" id="PF02746">
    <property type="entry name" value="MR_MLE_N"/>
    <property type="match status" value="1"/>
</dbReference>
<evidence type="ECO:0000313" key="6">
    <source>
        <dbReference type="Proteomes" id="UP000475385"/>
    </source>
</evidence>